<reference evidence="1 2" key="1">
    <citation type="submission" date="2023-12" db="EMBL/GenBank/DDBJ databases">
        <title>Genomic sequences of Capnocytophaga and Parvimonas strains.</title>
        <authorList>
            <person name="Watt R.M."/>
            <person name="Wang M."/>
            <person name="Yang T."/>
            <person name="Tong W.M."/>
        </authorList>
    </citation>
    <scope>NUCLEOTIDE SEQUENCE [LARGE SCALE GENOMIC DNA]</scope>
    <source>
        <strain evidence="1 2">CCUG 13156</strain>
    </source>
</reference>
<comment type="caution">
    <text evidence="1">The sequence shown here is derived from an EMBL/GenBank/DDBJ whole genome shotgun (WGS) entry which is preliminary data.</text>
</comment>
<evidence type="ECO:0000313" key="2">
    <source>
        <dbReference type="Proteomes" id="UP001324270"/>
    </source>
</evidence>
<dbReference type="RefSeq" id="WP_323979940.1">
    <property type="nucleotide sequence ID" value="NZ_JAYKBV010000018.1"/>
</dbReference>
<protein>
    <submittedName>
        <fullName evidence="1">Uncharacterized protein</fullName>
    </submittedName>
</protein>
<keyword evidence="2" id="KW-1185">Reference proteome</keyword>
<organism evidence="1 2">
    <name type="scientific">Capnocytophaga gingivalis</name>
    <dbReference type="NCBI Taxonomy" id="1017"/>
    <lineage>
        <taxon>Bacteria</taxon>
        <taxon>Pseudomonadati</taxon>
        <taxon>Bacteroidota</taxon>
        <taxon>Flavobacteriia</taxon>
        <taxon>Flavobacteriales</taxon>
        <taxon>Flavobacteriaceae</taxon>
        <taxon>Capnocytophaga</taxon>
    </lineage>
</organism>
<accession>A0ABU5YD85</accession>
<proteinExistence type="predicted"/>
<evidence type="ECO:0000313" key="1">
    <source>
        <dbReference type="EMBL" id="MEB3041304.1"/>
    </source>
</evidence>
<dbReference type="EMBL" id="JAYKBV010000018">
    <property type="protein sequence ID" value="MEB3041304.1"/>
    <property type="molecule type" value="Genomic_DNA"/>
</dbReference>
<gene>
    <name evidence="1" type="ORF">VJJ49_11480</name>
</gene>
<name>A0ABU5YD85_9FLAO</name>
<sequence>MSKDTLMVEKIKESVQKEIAEKQKEGKTLMKILEESRSLTITNPYLYYNSLANSQNILKTKKRYKKKQQI</sequence>
<dbReference type="Proteomes" id="UP001324270">
    <property type="component" value="Unassembled WGS sequence"/>
</dbReference>